<dbReference type="AlphaFoldDB" id="A0A9D1N9Z7"/>
<reference evidence="3" key="1">
    <citation type="submission" date="2020-10" db="EMBL/GenBank/DDBJ databases">
        <authorList>
            <person name="Gilroy R."/>
        </authorList>
    </citation>
    <scope>NUCLEOTIDE SEQUENCE</scope>
    <source>
        <strain evidence="3">10406</strain>
    </source>
</reference>
<accession>A0A9D1N9Z7</accession>
<protein>
    <submittedName>
        <fullName evidence="3">DUF1508 domain-containing protein</fullName>
    </submittedName>
</protein>
<reference evidence="3" key="2">
    <citation type="journal article" date="2021" name="PeerJ">
        <title>Extensive microbial diversity within the chicken gut microbiome revealed by metagenomics and culture.</title>
        <authorList>
            <person name="Gilroy R."/>
            <person name="Ravi A."/>
            <person name="Getino M."/>
            <person name="Pursley I."/>
            <person name="Horton D.L."/>
            <person name="Alikhan N.F."/>
            <person name="Baker D."/>
            <person name="Gharbi K."/>
            <person name="Hall N."/>
            <person name="Watson M."/>
            <person name="Adriaenssens E.M."/>
            <person name="Foster-Nyarko E."/>
            <person name="Jarju S."/>
            <person name="Secka A."/>
            <person name="Antonio M."/>
            <person name="Oren A."/>
            <person name="Chaudhuri R.R."/>
            <person name="La Ragione R."/>
            <person name="Hildebrand F."/>
            <person name="Pallen M.J."/>
        </authorList>
    </citation>
    <scope>NUCLEOTIDE SEQUENCE</scope>
    <source>
        <strain evidence="3">10406</strain>
    </source>
</reference>
<evidence type="ECO:0000256" key="2">
    <source>
        <dbReference type="SAM" id="Phobius"/>
    </source>
</evidence>
<dbReference type="EMBL" id="DVOE01000035">
    <property type="protein sequence ID" value="HIU98697.1"/>
    <property type="molecule type" value="Genomic_DNA"/>
</dbReference>
<keyword evidence="2" id="KW-0812">Transmembrane</keyword>
<evidence type="ECO:0000256" key="1">
    <source>
        <dbReference type="SAM" id="MobiDB-lite"/>
    </source>
</evidence>
<name>A0A9D1N9Z7_9FIRM</name>
<keyword evidence="2" id="KW-1133">Transmembrane helix</keyword>
<dbReference type="SUPFAM" id="SSF160113">
    <property type="entry name" value="YegP-like"/>
    <property type="match status" value="1"/>
</dbReference>
<organism evidence="3 4">
    <name type="scientific">Candidatus Limadaptatus stercoripullorum</name>
    <dbReference type="NCBI Taxonomy" id="2840846"/>
    <lineage>
        <taxon>Bacteria</taxon>
        <taxon>Bacillati</taxon>
        <taxon>Bacillota</taxon>
        <taxon>Clostridia</taxon>
        <taxon>Eubacteriales</taxon>
        <taxon>Candidatus Limadaptatus</taxon>
    </lineage>
</organism>
<gene>
    <name evidence="3" type="ORF">IAC73_02500</name>
</gene>
<keyword evidence="2" id="KW-0472">Membrane</keyword>
<proteinExistence type="predicted"/>
<dbReference type="Gene3D" id="2.30.29.80">
    <property type="match status" value="1"/>
</dbReference>
<sequence>MSFFENLTTPQLVLYAALALALVFAVAMIIVTAVYAKRHRDTEPAPASSESGSAPGATASSSAAEPVRAVSADDALYVPEGYVRRRRVTPEAQEAALRRNRPEETYSDQTVFELSPDEPIAGNTRPVEERQGDWSNYEGEFAGYYYDPLEGCYFPGKAPVYVQKTYLPVPPPPIVKKVMPPSAPITSKPKAPRAPLPARPDIAASIYGQYVVGTQGDEAYFTLYSNKGELLYASENYRSREFCLQAIARFKKHVLVGSFSVEGEDGAYRFKIVRNMNTYFGPDKATRAEAEENIKAVKYFAQTDVIR</sequence>
<evidence type="ECO:0000313" key="3">
    <source>
        <dbReference type="EMBL" id="HIU98697.1"/>
    </source>
</evidence>
<feature type="transmembrane region" description="Helical" evidence="2">
    <location>
        <begin position="12"/>
        <end position="36"/>
    </location>
</feature>
<dbReference type="InterPro" id="IPR036913">
    <property type="entry name" value="YegP-like_sf"/>
</dbReference>
<dbReference type="Proteomes" id="UP000886857">
    <property type="component" value="Unassembled WGS sequence"/>
</dbReference>
<feature type="compositionally biased region" description="Low complexity" evidence="1">
    <location>
        <begin position="44"/>
        <end position="66"/>
    </location>
</feature>
<comment type="caution">
    <text evidence="3">The sequence shown here is derived from an EMBL/GenBank/DDBJ whole genome shotgun (WGS) entry which is preliminary data.</text>
</comment>
<feature type="region of interest" description="Disordered" evidence="1">
    <location>
        <begin position="43"/>
        <end position="66"/>
    </location>
</feature>
<evidence type="ECO:0000313" key="4">
    <source>
        <dbReference type="Proteomes" id="UP000886857"/>
    </source>
</evidence>